<dbReference type="RefSeq" id="WP_154528321.1">
    <property type="nucleotide sequence ID" value="NZ_VUNH01000003.1"/>
</dbReference>
<dbReference type="AlphaFoldDB" id="A0A6L5YAA3"/>
<dbReference type="InterPro" id="IPR007197">
    <property type="entry name" value="rSAM"/>
</dbReference>
<feature type="domain" description="Radical SAM core" evidence="6">
    <location>
        <begin position="56"/>
        <end position="163"/>
    </location>
</feature>
<dbReference type="GO" id="GO:0046872">
    <property type="term" value="F:metal ion binding"/>
    <property type="evidence" value="ECO:0007669"/>
    <property type="project" value="UniProtKB-KW"/>
</dbReference>
<name>A0A6L5YAA3_9BACT</name>
<feature type="binding site" evidence="5">
    <location>
        <position position="60"/>
    </location>
    <ligand>
        <name>[4Fe-4S] cluster</name>
        <dbReference type="ChEBI" id="CHEBI:49883"/>
        <note>4Fe-4S-S-AdoMet</note>
    </ligand>
</feature>
<dbReference type="GO" id="GO:0003824">
    <property type="term" value="F:catalytic activity"/>
    <property type="evidence" value="ECO:0007669"/>
    <property type="project" value="InterPro"/>
</dbReference>
<reference evidence="7 8" key="1">
    <citation type="submission" date="2019-08" db="EMBL/GenBank/DDBJ databases">
        <title>In-depth cultivation of the pig gut microbiome towards novel bacterial diversity and tailored functional studies.</title>
        <authorList>
            <person name="Wylensek D."/>
            <person name="Hitch T.C.A."/>
            <person name="Clavel T."/>
        </authorList>
    </citation>
    <scope>NUCLEOTIDE SEQUENCE [LARGE SCALE GENOMIC DNA]</scope>
    <source>
        <strain evidence="7 8">SM-530-WT-4B</strain>
    </source>
</reference>
<keyword evidence="3 5" id="KW-0408">Iron</keyword>
<proteinExistence type="predicted"/>
<dbReference type="SUPFAM" id="SSF102114">
    <property type="entry name" value="Radical SAM enzymes"/>
    <property type="match status" value="1"/>
</dbReference>
<dbReference type="InterPro" id="IPR016431">
    <property type="entry name" value="Pyrv-formate_lyase-activ_prd"/>
</dbReference>
<gene>
    <name evidence="7" type="ORF">FYJ74_04100</name>
</gene>
<dbReference type="InterPro" id="IPR013785">
    <property type="entry name" value="Aldolase_TIM"/>
</dbReference>
<dbReference type="InterPro" id="IPR040085">
    <property type="entry name" value="MJ0674-like"/>
</dbReference>
<comment type="caution">
    <text evidence="7">The sequence shown here is derived from an EMBL/GenBank/DDBJ whole genome shotgun (WGS) entry which is preliminary data.</text>
</comment>
<dbReference type="PANTHER" id="PTHR43075:SF1">
    <property type="entry name" value="FORMATE LYASE ACTIVATING ENZYME, PUTATIVE (AFU_ORTHOLOGUE AFUA_2G15630)-RELATED"/>
    <property type="match status" value="1"/>
</dbReference>
<keyword evidence="4 5" id="KW-0411">Iron-sulfur</keyword>
<feature type="binding site" evidence="5">
    <location>
        <position position="64"/>
    </location>
    <ligand>
        <name>[4Fe-4S] cluster</name>
        <dbReference type="ChEBI" id="CHEBI:49883"/>
        <note>4Fe-4S-S-AdoMet</note>
    </ligand>
</feature>
<evidence type="ECO:0000256" key="3">
    <source>
        <dbReference type="ARBA" id="ARBA00023004"/>
    </source>
</evidence>
<evidence type="ECO:0000313" key="7">
    <source>
        <dbReference type="EMBL" id="MST55224.1"/>
    </source>
</evidence>
<keyword evidence="2 5" id="KW-0479">Metal-binding</keyword>
<dbReference type="EMBL" id="VUNH01000003">
    <property type="protein sequence ID" value="MST55224.1"/>
    <property type="molecule type" value="Genomic_DNA"/>
</dbReference>
<dbReference type="PIRSF" id="PIRSF004869">
    <property type="entry name" value="PflX_prd"/>
    <property type="match status" value="1"/>
</dbReference>
<accession>A0A6L5YAA3</accession>
<evidence type="ECO:0000256" key="2">
    <source>
        <dbReference type="ARBA" id="ARBA00022723"/>
    </source>
</evidence>
<sequence>MDLSSCDLCPRRCGANRRAGQKGWCGAGELARVALVSLHRWEEPCLTGAQGAGTVFFSHCTMKCVFCQNYAVSHQGRGIDVSVERLAEIFLEQQRRGAASLDLVTPTHYVPQIVEALDRGKANGFSLPVVYNCGGYELPETIETLRGSVDVFLPDLKYCDDSLAVRYSNAPDYFHYASASIGKMFEIAGPFVMKDGLMTRGVLVRHLILPGHSRDSLRLLDYLWSTFGSDICVSLMNQFTPMPQAAGCPELNRRLTTYEYDKVLAHAEKLGMENCFVQRGRTAMEKFIPVFDGRNVARDEET</sequence>
<evidence type="ECO:0000256" key="1">
    <source>
        <dbReference type="ARBA" id="ARBA00022691"/>
    </source>
</evidence>
<dbReference type="Pfam" id="PF04055">
    <property type="entry name" value="Radical_SAM"/>
    <property type="match status" value="1"/>
</dbReference>
<dbReference type="SFLD" id="SFLDG01099">
    <property type="entry name" value="Uncharacterised_Radical_SAM_Su"/>
    <property type="match status" value="1"/>
</dbReference>
<organism evidence="7 8">
    <name type="scientific">Pyramidobacter porci</name>
    <dbReference type="NCBI Taxonomy" id="2605789"/>
    <lineage>
        <taxon>Bacteria</taxon>
        <taxon>Thermotogati</taxon>
        <taxon>Synergistota</taxon>
        <taxon>Synergistia</taxon>
        <taxon>Synergistales</taxon>
        <taxon>Dethiosulfovibrionaceae</taxon>
        <taxon>Pyramidobacter</taxon>
    </lineage>
</organism>
<dbReference type="Gene3D" id="3.20.20.70">
    <property type="entry name" value="Aldolase class I"/>
    <property type="match status" value="1"/>
</dbReference>
<keyword evidence="8" id="KW-1185">Reference proteome</keyword>
<dbReference type="GO" id="GO:0051536">
    <property type="term" value="F:iron-sulfur cluster binding"/>
    <property type="evidence" value="ECO:0007669"/>
    <property type="project" value="UniProtKB-KW"/>
</dbReference>
<keyword evidence="1 5" id="KW-0949">S-adenosyl-L-methionine</keyword>
<evidence type="ECO:0000256" key="5">
    <source>
        <dbReference type="PIRSR" id="PIRSR004869-50"/>
    </source>
</evidence>
<protein>
    <submittedName>
        <fullName evidence="7">Radical SAM protein</fullName>
    </submittedName>
</protein>
<dbReference type="Proteomes" id="UP000473699">
    <property type="component" value="Unassembled WGS sequence"/>
</dbReference>
<evidence type="ECO:0000313" key="8">
    <source>
        <dbReference type="Proteomes" id="UP000473699"/>
    </source>
</evidence>
<evidence type="ECO:0000259" key="6">
    <source>
        <dbReference type="Pfam" id="PF04055"/>
    </source>
</evidence>
<feature type="binding site" evidence="5">
    <location>
        <position position="67"/>
    </location>
    <ligand>
        <name>[4Fe-4S] cluster</name>
        <dbReference type="ChEBI" id="CHEBI:49883"/>
        <note>4Fe-4S-S-AdoMet</note>
    </ligand>
</feature>
<dbReference type="SFLD" id="SFLDS00029">
    <property type="entry name" value="Radical_SAM"/>
    <property type="match status" value="1"/>
</dbReference>
<dbReference type="PANTHER" id="PTHR43075">
    <property type="entry name" value="FORMATE LYASE ACTIVATING ENZYME, PUTATIVE (AFU_ORTHOLOGUE AFUA_2G15630)-RELATED"/>
    <property type="match status" value="1"/>
</dbReference>
<dbReference type="InterPro" id="IPR058240">
    <property type="entry name" value="rSAM_sf"/>
</dbReference>
<evidence type="ECO:0000256" key="4">
    <source>
        <dbReference type="ARBA" id="ARBA00023014"/>
    </source>
</evidence>
<comment type="cofactor">
    <cofactor evidence="5">
        <name>[4Fe-4S] cluster</name>
        <dbReference type="ChEBI" id="CHEBI:49883"/>
    </cofactor>
    <text evidence="5">Binds 1 [4Fe-4S] cluster. The cluster is coordinated with 3 cysteines and an exchangeable S-adenosyl-L-methionine.</text>
</comment>